<dbReference type="PANTHER" id="PTHR33620">
    <property type="entry name" value="UREASE ACCESSORY PROTEIN F"/>
    <property type="match status" value="1"/>
</dbReference>
<dbReference type="InterPro" id="IPR002639">
    <property type="entry name" value="UreF"/>
</dbReference>
<dbReference type="GO" id="GO:0016151">
    <property type="term" value="F:nickel cation binding"/>
    <property type="evidence" value="ECO:0007669"/>
    <property type="project" value="InterPro"/>
</dbReference>
<gene>
    <name evidence="4" type="ORF">DBRI00130_LOCUS11763</name>
</gene>
<evidence type="ECO:0000256" key="2">
    <source>
        <dbReference type="ARBA" id="ARBA00023186"/>
    </source>
</evidence>
<name>A0A7S4VSY9_9STRA</name>
<accession>A0A7S4VSY9</accession>
<dbReference type="Pfam" id="PF01730">
    <property type="entry name" value="UreF"/>
    <property type="match status" value="1"/>
</dbReference>
<evidence type="ECO:0000256" key="3">
    <source>
        <dbReference type="ARBA" id="ARBA00046339"/>
    </source>
</evidence>
<dbReference type="InterPro" id="IPR038277">
    <property type="entry name" value="UreF_sf"/>
</dbReference>
<reference evidence="4" key="1">
    <citation type="submission" date="2021-01" db="EMBL/GenBank/DDBJ databases">
        <authorList>
            <person name="Corre E."/>
            <person name="Pelletier E."/>
            <person name="Niang G."/>
            <person name="Scheremetjew M."/>
            <person name="Finn R."/>
            <person name="Kale V."/>
            <person name="Holt S."/>
            <person name="Cochrane G."/>
            <person name="Meng A."/>
            <person name="Brown T."/>
            <person name="Cohen L."/>
        </authorList>
    </citation>
    <scope>NUCLEOTIDE SEQUENCE</scope>
    <source>
        <strain evidence="4">GSO104</strain>
    </source>
</reference>
<organism evidence="4">
    <name type="scientific">Ditylum brightwellii</name>
    <dbReference type="NCBI Taxonomy" id="49249"/>
    <lineage>
        <taxon>Eukaryota</taxon>
        <taxon>Sar</taxon>
        <taxon>Stramenopiles</taxon>
        <taxon>Ochrophyta</taxon>
        <taxon>Bacillariophyta</taxon>
        <taxon>Mediophyceae</taxon>
        <taxon>Lithodesmiophycidae</taxon>
        <taxon>Lithodesmiales</taxon>
        <taxon>Lithodesmiaceae</taxon>
        <taxon>Ditylum</taxon>
    </lineage>
</organism>
<sequence length="410" mass="45464">MPNQNKGEGLDSKDGFLVSCGMFHVKQGMKDGVVLRIASKTVEQTASFLSRYISTLDGQLKDDPFMEILSSRQCSTTSNVNVDSSSSSLQENGFVKKELSFDLVRNSFERLSSKADSTTTHQNQHNLHPTVSPILFYQLVDASAPTGGFAHSNTIEAAHQLHIINSTSSSNDDLLRYTWNVMLQTTTSILPFLLSACKMFRLHYETEIISNQQKNGGTSNNTPPLSLPTTTLLNEWIALDSNLTVNLSSHVTRRASSLQGSGIFRAFGQMFPSINPAIKLLKRRVLKLMSSKSNEDEYRGHAATCFGAVCGLLGMDDKSCASMFLYTTARDMINAAVRMNIVGPLVGGRLTNEICVRLEDWIVTRHFGKEEGEEERSRCLYDTEANHQVAPLVEILASVQDRLYTRLFNS</sequence>
<dbReference type="Gene3D" id="1.10.4190.10">
    <property type="entry name" value="Urease accessory protein UreF"/>
    <property type="match status" value="1"/>
</dbReference>
<dbReference type="PANTHER" id="PTHR33620:SF1">
    <property type="entry name" value="UREASE ACCESSORY PROTEIN F"/>
    <property type="match status" value="1"/>
</dbReference>
<keyword evidence="2" id="KW-0143">Chaperone</keyword>
<evidence type="ECO:0000313" key="4">
    <source>
        <dbReference type="EMBL" id="CAE4601202.1"/>
    </source>
</evidence>
<protein>
    <recommendedName>
        <fullName evidence="5">Urease accessory protein UreF</fullName>
    </recommendedName>
</protein>
<dbReference type="AlphaFoldDB" id="A0A7S4VSY9"/>
<keyword evidence="1" id="KW-0996">Nickel insertion</keyword>
<evidence type="ECO:0000256" key="1">
    <source>
        <dbReference type="ARBA" id="ARBA00022988"/>
    </source>
</evidence>
<dbReference type="EMBL" id="HBNS01014623">
    <property type="protein sequence ID" value="CAE4601202.1"/>
    <property type="molecule type" value="Transcribed_RNA"/>
</dbReference>
<evidence type="ECO:0008006" key="5">
    <source>
        <dbReference type="Google" id="ProtNLM"/>
    </source>
</evidence>
<comment type="similarity">
    <text evidence="3">Belongs to the UreF family.</text>
</comment>
<proteinExistence type="inferred from homology"/>